<proteinExistence type="predicted"/>
<reference evidence="6" key="1">
    <citation type="submission" date="2020-02" db="EMBL/GenBank/DDBJ databases">
        <authorList>
            <person name="Scholz U."/>
            <person name="Mascher M."/>
            <person name="Fiebig A."/>
        </authorList>
    </citation>
    <scope>NUCLEOTIDE SEQUENCE</scope>
</reference>
<evidence type="ECO:0000256" key="3">
    <source>
        <dbReference type="SAM" id="MobiDB-lite"/>
    </source>
</evidence>
<dbReference type="InterPro" id="IPR014710">
    <property type="entry name" value="RmlC-like_jellyroll"/>
</dbReference>
<keyword evidence="4" id="KW-1133">Transmembrane helix</keyword>
<organism evidence="6 7">
    <name type="scientific">Spirodela intermedia</name>
    <name type="common">Intermediate duckweed</name>
    <dbReference type="NCBI Taxonomy" id="51605"/>
    <lineage>
        <taxon>Eukaryota</taxon>
        <taxon>Viridiplantae</taxon>
        <taxon>Streptophyta</taxon>
        <taxon>Embryophyta</taxon>
        <taxon>Tracheophyta</taxon>
        <taxon>Spermatophyta</taxon>
        <taxon>Magnoliopsida</taxon>
        <taxon>Liliopsida</taxon>
        <taxon>Araceae</taxon>
        <taxon>Lemnoideae</taxon>
        <taxon>Spirodela</taxon>
    </lineage>
</organism>
<dbReference type="OrthoDB" id="421226at2759"/>
<dbReference type="Proteomes" id="UP000663760">
    <property type="component" value="Chromosome 4"/>
</dbReference>
<dbReference type="AlphaFoldDB" id="A0A7I8KC72"/>
<dbReference type="FunFam" id="2.60.120.10:FF:000063">
    <property type="entry name" value="cyclic nucleotide-gated ion channel 4"/>
    <property type="match status" value="1"/>
</dbReference>
<keyword evidence="2" id="KW-0407">Ion channel</keyword>
<evidence type="ECO:0000313" key="6">
    <source>
        <dbReference type="EMBL" id="CAA7394668.1"/>
    </source>
</evidence>
<dbReference type="Gene3D" id="2.60.120.10">
    <property type="entry name" value="Jelly Rolls"/>
    <property type="match status" value="1"/>
</dbReference>
<feature type="transmembrane region" description="Helical" evidence="4">
    <location>
        <begin position="103"/>
        <end position="125"/>
    </location>
</feature>
<feature type="transmembrane region" description="Helical" evidence="4">
    <location>
        <begin position="192"/>
        <end position="211"/>
    </location>
</feature>
<dbReference type="SUPFAM" id="SSF51206">
    <property type="entry name" value="cAMP-binding domain-like"/>
    <property type="match status" value="1"/>
</dbReference>
<feature type="transmembrane region" description="Helical" evidence="4">
    <location>
        <begin position="70"/>
        <end position="91"/>
    </location>
</feature>
<dbReference type="PANTHER" id="PTHR45651">
    <property type="entry name" value="CYCLIC NUCLEOTIDE-GATED ION CHANNEL 15-RELATED-RELATED"/>
    <property type="match status" value="1"/>
</dbReference>
<keyword evidence="1" id="KW-1071">Ligand-gated ion channel</keyword>
<evidence type="ECO:0000256" key="2">
    <source>
        <dbReference type="ARBA" id="ARBA00023303"/>
    </source>
</evidence>
<dbReference type="GO" id="GO:0016020">
    <property type="term" value="C:membrane"/>
    <property type="evidence" value="ECO:0007669"/>
    <property type="project" value="UniProtKB-SubCell"/>
</dbReference>
<keyword evidence="7" id="KW-1185">Reference proteome</keyword>
<dbReference type="Gene3D" id="1.10.287.630">
    <property type="entry name" value="Helix hairpin bin"/>
    <property type="match status" value="1"/>
</dbReference>
<keyword evidence="4" id="KW-0812">Transmembrane</keyword>
<dbReference type="PROSITE" id="PS50042">
    <property type="entry name" value="CNMP_BINDING_3"/>
    <property type="match status" value="1"/>
</dbReference>
<dbReference type="InterPro" id="IPR018490">
    <property type="entry name" value="cNMP-bd_dom_sf"/>
</dbReference>
<keyword evidence="1" id="KW-0813">Transport</keyword>
<keyword evidence="1" id="KW-0406">Ion transport</keyword>
<dbReference type="SUPFAM" id="SSF81324">
    <property type="entry name" value="Voltage-gated potassium channels"/>
    <property type="match status" value="1"/>
</dbReference>
<protein>
    <recommendedName>
        <fullName evidence="5">Cyclic nucleotide-binding domain-containing protein</fullName>
    </recommendedName>
</protein>
<evidence type="ECO:0000256" key="4">
    <source>
        <dbReference type="SAM" id="Phobius"/>
    </source>
</evidence>
<accession>A0A7I8KC72</accession>
<dbReference type="CDD" id="cd00038">
    <property type="entry name" value="CAP_ED"/>
    <property type="match status" value="1"/>
</dbReference>
<name>A0A7I8KC72_SPIIN</name>
<feature type="transmembrane region" description="Helical" evidence="4">
    <location>
        <begin position="340"/>
        <end position="359"/>
    </location>
</feature>
<feature type="transmembrane region" description="Helical" evidence="4">
    <location>
        <begin position="223"/>
        <end position="245"/>
    </location>
</feature>
<gene>
    <name evidence="6" type="ORF">SI8410_04005329</name>
</gene>
<dbReference type="EMBL" id="LR746267">
    <property type="protein sequence ID" value="CAA7394668.1"/>
    <property type="molecule type" value="Genomic_DNA"/>
</dbReference>
<dbReference type="SMART" id="SM00100">
    <property type="entry name" value="cNMP"/>
    <property type="match status" value="1"/>
</dbReference>
<keyword evidence="4" id="KW-0472">Membrane</keyword>
<sequence length="667" mass="75238">MAGGRAALRSPHLHADDDEEDDPSTSGRCPDPADEEKGGGGGGTRRRGGGEFLWRLLDPHATSAREWNRVFLLVCAAALFVDPLFFYALSISGTCMCLFIDGWFAVSVTALRCMTDMLYVWNMWLQLKMAYYARRVHAKAEDEHIAAAGWRAALRRLKSVCSALFDLFVILPAPQVVLWAVAPALLRRGWSTSVMTVFLVTFLAQYVPKVYHSFRLLRRMQNISGYIFGTIGWGVALNLICYFVVAHAAGACWYLLAIQRATRCLGEQCRAAAGCGSSFLACEEPMFYGTSSLVFDAGRAAWGGNSTARAMCLDSSDNYGYGAYEWAVPLVTNSSRVEKILLPIFWAIMSLSSFGQLSISTDWLEIVFNIVIMCSGLVLVTMLIGNIKVFLSSTNSKKQMMNLKMGNVEWWMKRRNLPQGFRRRVRQYERQRWAAMRGVDESDIISNLPEGLRRDIKHHLCLDLVRQVPLFQHMDSVVLENICDRVKSLVLPKGETITKEGDPVKRMLFVVRGHLQSSQVLRDGVKSSCMLGPGNFTGDELLSWCLRRPFVERLPPSSSTLVTLETTEAFGLEAGDVKYVTQHFRYTFVNDKVRRSARYYSPGWRTWAAVAIQLTWRRHRHRLTLSSLSFIRPRRPLSRSSSMGEDKLRLYTAMLTSPKPNLDDFIA</sequence>
<dbReference type="Pfam" id="PF00027">
    <property type="entry name" value="cNMP_binding"/>
    <property type="match status" value="1"/>
</dbReference>
<feature type="domain" description="Cyclic nucleotide-binding" evidence="5">
    <location>
        <begin position="470"/>
        <end position="573"/>
    </location>
</feature>
<dbReference type="PANTHER" id="PTHR45651:SF14">
    <property type="entry name" value="CYCLIC NUCLEOTIDE-GATED ION CHANNEL 4"/>
    <property type="match status" value="1"/>
</dbReference>
<evidence type="ECO:0000259" key="5">
    <source>
        <dbReference type="PROSITE" id="PS50042"/>
    </source>
</evidence>
<evidence type="ECO:0000313" key="7">
    <source>
        <dbReference type="Proteomes" id="UP000663760"/>
    </source>
</evidence>
<dbReference type="InterPro" id="IPR000595">
    <property type="entry name" value="cNMP-bd_dom"/>
</dbReference>
<feature type="transmembrane region" description="Helical" evidence="4">
    <location>
        <begin position="366"/>
        <end position="391"/>
    </location>
</feature>
<dbReference type="GO" id="GO:0034220">
    <property type="term" value="P:monoatomic ion transmembrane transport"/>
    <property type="evidence" value="ECO:0007669"/>
    <property type="project" value="UniProtKB-KW"/>
</dbReference>
<feature type="transmembrane region" description="Helical" evidence="4">
    <location>
        <begin position="164"/>
        <end position="186"/>
    </location>
</feature>
<feature type="region of interest" description="Disordered" evidence="3">
    <location>
        <begin position="1"/>
        <end position="46"/>
    </location>
</feature>
<evidence type="ECO:0000256" key="1">
    <source>
        <dbReference type="ARBA" id="ARBA00023286"/>
    </source>
</evidence>